<dbReference type="PANTHER" id="PTHR34047:SF8">
    <property type="entry name" value="PROTEIN YKFC"/>
    <property type="match status" value="1"/>
</dbReference>
<organism evidence="4 5">
    <name type="scientific">Lichenibacterium minor</name>
    <dbReference type="NCBI Taxonomy" id="2316528"/>
    <lineage>
        <taxon>Bacteria</taxon>
        <taxon>Pseudomonadati</taxon>
        <taxon>Pseudomonadota</taxon>
        <taxon>Alphaproteobacteria</taxon>
        <taxon>Hyphomicrobiales</taxon>
        <taxon>Lichenihabitantaceae</taxon>
        <taxon>Lichenibacterium</taxon>
    </lineage>
</organism>
<dbReference type="InterPro" id="IPR000477">
    <property type="entry name" value="RT_dom"/>
</dbReference>
<evidence type="ECO:0000313" key="5">
    <source>
        <dbReference type="Proteomes" id="UP000290759"/>
    </source>
</evidence>
<dbReference type="AlphaFoldDB" id="A0A4Q2U0S9"/>
<dbReference type="PANTHER" id="PTHR34047">
    <property type="entry name" value="NUCLEAR INTRON MATURASE 1, MITOCHONDRIAL-RELATED"/>
    <property type="match status" value="1"/>
</dbReference>
<dbReference type="GO" id="GO:0003964">
    <property type="term" value="F:RNA-directed DNA polymerase activity"/>
    <property type="evidence" value="ECO:0007669"/>
    <property type="project" value="UniProtKB-KW"/>
</dbReference>
<dbReference type="Proteomes" id="UP000290759">
    <property type="component" value="Unassembled WGS sequence"/>
</dbReference>
<evidence type="ECO:0000256" key="2">
    <source>
        <dbReference type="SAM" id="MobiDB-lite"/>
    </source>
</evidence>
<keyword evidence="4" id="KW-0808">Transferase</keyword>
<dbReference type="PROSITE" id="PS50878">
    <property type="entry name" value="RT_POL"/>
    <property type="match status" value="1"/>
</dbReference>
<sequence>MHGPEKSDPSIVAAKPTNKAGMPAAEPVEPREGAKGNAHQQRTRRAQDRESVSQVLARVRKAARSRKTERFTSLLHHLDPAMLRTAFFALRRDAAVGVDGLTWRAYEADLDCRIDDLHRRVQRGAYRAQPARRRFIPKPDGRQRPLAIAALEDKIVQRATVAVLNGIYEEDFLGFSYGFRPGRGQHDALDALCVGISGTKVNHILDADIRSFFDDVSQDWLMRFIEHRIADPRMLRLIQKWLRAGVLDDGRVEVSDRGTPQGAVISPLLANVYLHYAFDLWADRWRRREARGNVVIVRYADDIVVGFEHEADAVRFREALAARLASFSLTLHPDKTRLIQFGRHAAAARARRGLGKPETFAFLGFTFVCGKSLRGRFLLLRLTRRDRMVAKLKAVKEELRRRRHQPIPVQGAWLAQVVSGFFNYHAVPTNARALSAFRDRVTELWRRSLRRRSQRDFTTWERMRKLATDWLPRPRILHPWPSERFAVKHPRWEPSARIGPARFCAGGAQQ</sequence>
<evidence type="ECO:0000259" key="3">
    <source>
        <dbReference type="PROSITE" id="PS50878"/>
    </source>
</evidence>
<keyword evidence="5" id="KW-1185">Reference proteome</keyword>
<accession>A0A4Q2U0S9</accession>
<protein>
    <submittedName>
        <fullName evidence="4">Group II intron reverse transcriptase/maturase</fullName>
        <ecNumber evidence="4">2.7.7.49</ecNumber>
    </submittedName>
</protein>
<evidence type="ECO:0000256" key="1">
    <source>
        <dbReference type="ARBA" id="ARBA00034120"/>
    </source>
</evidence>
<keyword evidence="4" id="KW-0695">RNA-directed DNA polymerase</keyword>
<dbReference type="InterPro" id="IPR051083">
    <property type="entry name" value="GrpII_Intron_Splice-Mob/Def"/>
</dbReference>
<dbReference type="SUPFAM" id="SSF56672">
    <property type="entry name" value="DNA/RNA polymerases"/>
    <property type="match status" value="1"/>
</dbReference>
<name>A0A4Q2U0S9_9HYPH</name>
<dbReference type="EMBL" id="QYBB01000034">
    <property type="protein sequence ID" value="RYC30033.1"/>
    <property type="molecule type" value="Genomic_DNA"/>
</dbReference>
<comment type="similarity">
    <text evidence="1">Belongs to the bacterial reverse transcriptase family.</text>
</comment>
<dbReference type="OrthoDB" id="9793236at2"/>
<reference evidence="4 5" key="1">
    <citation type="submission" date="2018-12" db="EMBL/GenBank/DDBJ databases">
        <authorList>
            <person name="Grouzdev D.S."/>
            <person name="Krutkina M.S."/>
        </authorList>
    </citation>
    <scope>NUCLEOTIDE SEQUENCE [LARGE SCALE GENOMIC DNA]</scope>
    <source>
        <strain evidence="4 5">RmlP026</strain>
    </source>
</reference>
<dbReference type="InterPro" id="IPR030931">
    <property type="entry name" value="Group_II_RT_mat"/>
</dbReference>
<keyword evidence="4" id="KW-0548">Nucleotidyltransferase</keyword>
<dbReference type="EC" id="2.7.7.49" evidence="4"/>
<proteinExistence type="inferred from homology"/>
<feature type="region of interest" description="Disordered" evidence="2">
    <location>
        <begin position="1"/>
        <end position="53"/>
    </location>
</feature>
<dbReference type="CDD" id="cd01651">
    <property type="entry name" value="RT_G2_intron"/>
    <property type="match status" value="1"/>
</dbReference>
<dbReference type="InterPro" id="IPR043502">
    <property type="entry name" value="DNA/RNA_pol_sf"/>
</dbReference>
<dbReference type="NCBIfam" id="TIGR04416">
    <property type="entry name" value="group_II_RT_mat"/>
    <property type="match status" value="1"/>
</dbReference>
<dbReference type="Pfam" id="PF00078">
    <property type="entry name" value="RVT_1"/>
    <property type="match status" value="1"/>
</dbReference>
<reference evidence="4 5" key="2">
    <citation type="submission" date="2019-02" db="EMBL/GenBank/DDBJ databases">
        <title>'Lichenibacterium ramalinii' gen. nov. sp. nov., 'Lichenibacterium minor' gen. nov. sp. nov.</title>
        <authorList>
            <person name="Pankratov T."/>
        </authorList>
    </citation>
    <scope>NUCLEOTIDE SEQUENCE [LARGE SCALE GENOMIC DNA]</scope>
    <source>
        <strain evidence="4 5">RmlP026</strain>
    </source>
</reference>
<comment type="caution">
    <text evidence="4">The sequence shown here is derived from an EMBL/GenBank/DDBJ whole genome shotgun (WGS) entry which is preliminary data.</text>
</comment>
<gene>
    <name evidence="4" type="primary">ltrA</name>
    <name evidence="4" type="ORF">D3273_20915</name>
</gene>
<feature type="domain" description="Reverse transcriptase" evidence="3">
    <location>
        <begin position="117"/>
        <end position="367"/>
    </location>
</feature>
<evidence type="ECO:0000313" key="4">
    <source>
        <dbReference type="EMBL" id="RYC30033.1"/>
    </source>
</evidence>